<dbReference type="SUPFAM" id="SSF49464">
    <property type="entry name" value="Carboxypeptidase regulatory domain-like"/>
    <property type="match status" value="1"/>
</dbReference>
<keyword evidence="2 8" id="KW-0813">Transport</keyword>
<dbReference type="InterPro" id="IPR008969">
    <property type="entry name" value="CarboxyPept-like_regulatory"/>
</dbReference>
<evidence type="ECO:0000313" key="14">
    <source>
        <dbReference type="Proteomes" id="UP001208649"/>
    </source>
</evidence>
<organism evidence="13 14">
    <name type="scientific">Chryseobacterium edaphi</name>
    <dbReference type="NCBI Taxonomy" id="2976532"/>
    <lineage>
        <taxon>Bacteria</taxon>
        <taxon>Pseudomonadati</taxon>
        <taxon>Bacteroidota</taxon>
        <taxon>Flavobacteriia</taxon>
        <taxon>Flavobacteriales</taxon>
        <taxon>Weeksellaceae</taxon>
        <taxon>Chryseobacterium group</taxon>
        <taxon>Chryseobacterium</taxon>
    </lineage>
</organism>
<dbReference type="InterPro" id="IPR037066">
    <property type="entry name" value="Plug_dom_sf"/>
</dbReference>
<evidence type="ECO:0000256" key="10">
    <source>
        <dbReference type="SAM" id="SignalP"/>
    </source>
</evidence>
<evidence type="ECO:0000256" key="2">
    <source>
        <dbReference type="ARBA" id="ARBA00022448"/>
    </source>
</evidence>
<comment type="similarity">
    <text evidence="8 9">Belongs to the TonB-dependent receptor family.</text>
</comment>
<feature type="domain" description="TonB-dependent receptor plug" evidence="12">
    <location>
        <begin position="121"/>
        <end position="251"/>
    </location>
</feature>
<dbReference type="InterPro" id="IPR012910">
    <property type="entry name" value="Plug_dom"/>
</dbReference>
<keyword evidence="4 8" id="KW-0812">Transmembrane</keyword>
<keyword evidence="14" id="KW-1185">Reference proteome</keyword>
<proteinExistence type="inferred from homology"/>
<feature type="domain" description="TonB-dependent receptor-like beta-barrel" evidence="11">
    <location>
        <begin position="432"/>
        <end position="966"/>
    </location>
</feature>
<dbReference type="Gene3D" id="2.60.40.1120">
    <property type="entry name" value="Carboxypeptidase-like, regulatory domain"/>
    <property type="match status" value="1"/>
</dbReference>
<evidence type="ECO:0000256" key="6">
    <source>
        <dbReference type="ARBA" id="ARBA00023136"/>
    </source>
</evidence>
<dbReference type="EMBL" id="JAOTEM010000004">
    <property type="protein sequence ID" value="MCU7618470.1"/>
    <property type="molecule type" value="Genomic_DNA"/>
</dbReference>
<dbReference type="PROSITE" id="PS52016">
    <property type="entry name" value="TONB_DEPENDENT_REC_3"/>
    <property type="match status" value="1"/>
</dbReference>
<dbReference type="Gene3D" id="2.170.130.10">
    <property type="entry name" value="TonB-dependent receptor, plug domain"/>
    <property type="match status" value="1"/>
</dbReference>
<evidence type="ECO:0000256" key="4">
    <source>
        <dbReference type="ARBA" id="ARBA00022692"/>
    </source>
</evidence>
<dbReference type="InterPro" id="IPR039426">
    <property type="entry name" value="TonB-dep_rcpt-like"/>
</dbReference>
<evidence type="ECO:0000256" key="7">
    <source>
        <dbReference type="ARBA" id="ARBA00023237"/>
    </source>
</evidence>
<dbReference type="Proteomes" id="UP001208649">
    <property type="component" value="Unassembled WGS sequence"/>
</dbReference>
<feature type="chain" id="PRO_5046742329" evidence="10">
    <location>
        <begin position="27"/>
        <end position="999"/>
    </location>
</feature>
<keyword evidence="5 9" id="KW-0798">TonB box</keyword>
<dbReference type="Pfam" id="PF07715">
    <property type="entry name" value="Plug"/>
    <property type="match status" value="1"/>
</dbReference>
<keyword evidence="7 8" id="KW-0998">Cell outer membrane</keyword>
<protein>
    <submittedName>
        <fullName evidence="13">SusC/RagA family TonB-linked outer membrane protein</fullName>
    </submittedName>
</protein>
<dbReference type="Gene3D" id="2.40.170.20">
    <property type="entry name" value="TonB-dependent receptor, beta-barrel domain"/>
    <property type="match status" value="1"/>
</dbReference>
<comment type="subcellular location">
    <subcellularLocation>
        <location evidence="1 8">Cell outer membrane</location>
        <topology evidence="1 8">Multi-pass membrane protein</topology>
    </subcellularLocation>
</comment>
<comment type="caution">
    <text evidence="13">The sequence shown here is derived from an EMBL/GenBank/DDBJ whole genome shotgun (WGS) entry which is preliminary data.</text>
</comment>
<keyword evidence="3 8" id="KW-1134">Transmembrane beta strand</keyword>
<dbReference type="SUPFAM" id="SSF56935">
    <property type="entry name" value="Porins"/>
    <property type="match status" value="1"/>
</dbReference>
<keyword evidence="6 8" id="KW-0472">Membrane</keyword>
<accession>A0ABT2WCX6</accession>
<dbReference type="Pfam" id="PF00593">
    <property type="entry name" value="TonB_dep_Rec_b-barrel"/>
    <property type="match status" value="1"/>
</dbReference>
<dbReference type="NCBIfam" id="TIGR04056">
    <property type="entry name" value="OMP_RagA_SusC"/>
    <property type="match status" value="1"/>
</dbReference>
<evidence type="ECO:0000256" key="1">
    <source>
        <dbReference type="ARBA" id="ARBA00004571"/>
    </source>
</evidence>
<keyword evidence="10" id="KW-0732">Signal</keyword>
<gene>
    <name evidence="13" type="ORF">NZ698_14815</name>
</gene>
<dbReference type="InterPro" id="IPR023996">
    <property type="entry name" value="TonB-dep_OMP_SusC/RagA"/>
</dbReference>
<dbReference type="NCBIfam" id="TIGR04057">
    <property type="entry name" value="SusC_RagA_signa"/>
    <property type="match status" value="1"/>
</dbReference>
<sequence length="999" mass="110594">MKKSYNTIGSIGFAFMLTLVCGNLKAQTKTVTGTVTVNDQPLSGVSVSQEGSDQTAVTNTQGSYQLQITGENNVLIFRHPEYTEQRISANNQSVINLTLDPKVKGIEEVVINAGYYKVKDKERTGSIAKISAKDIENQPVTNVLASAQGRMAGVNISQNGGTPGGGYQIEIRGRNSLRTRSNSEFDGNQPLYVVDGVVLGSEVRTVYAGSSLPNGSINPLNSINPNDIESFEILKDADATAIYGSRGANGVVLVTTKKGKAGKVSLSFTSNYGLSSAISNLSMMNTEQYLGMRRQAFANSNISTYPANAYDINGTWDQNRSTDWPEKLIGNTSTFSDIRGSVSGGNEQTGFIISLGHTEQTTPFGRGFRYVTNSLNNSISHRSKDKKLEINVSNIFSLLKNNVINTDVTAQAFLLAPNAPELYLPDGSINWANGMFTNPVAAFNGSYTNDSKQLITNLTASYEVLKNIRLKLNGGINYQNFEEWSLQPNTIYSPTTSLGLSSATSKASKSSQNRFSLVVEPQLTWDFQRNHHKINIIVGGTLQQDSFERGSMTGTGFESNVFIRNIAAAKTKTFGDQLETEYKYTAVFGRVNYQYDGKYIVNLTGRRDGSSRFGPNNRFANFGAIGAAWLFSKETLFKNIDWLSFAKLRGSYGVTGSDNIGDYQYLDTYTVSTLIYNGTAALIPSRLFNPDYSWENTYKLETALEASFFKNRFNLTASWYRNRSSNQLVGYQLPAVTGFTSVLANMPAEVENTGWEFELSADPFKDQALRWDTSFNISFPKNRLVAFPGLEGSTYSNTYIVGQPITIVKLYNLEGIDPNSGKYIFTDYNGDGKISAPDDTRAIENLGVRYFGGWNNRLTYKNFEFSFLFQFVKQKNRNFNSTMPSPGLMSNLPVDVLNVWSPQNADGLYMPYQSTVNPLHAQFQNSTASVSDASFIRLKNVQLGYQIPVENTFFRNARIYIQGQNLLTVTKYFGYDPEFPSMSFLPPMKTYSMGVQLTF</sequence>
<evidence type="ECO:0000259" key="11">
    <source>
        <dbReference type="Pfam" id="PF00593"/>
    </source>
</evidence>
<evidence type="ECO:0000256" key="8">
    <source>
        <dbReference type="PROSITE-ProRule" id="PRU01360"/>
    </source>
</evidence>
<dbReference type="InterPro" id="IPR023997">
    <property type="entry name" value="TonB-dep_OMP_SusC/RagA_CS"/>
</dbReference>
<evidence type="ECO:0000256" key="3">
    <source>
        <dbReference type="ARBA" id="ARBA00022452"/>
    </source>
</evidence>
<feature type="signal peptide" evidence="10">
    <location>
        <begin position="1"/>
        <end position="26"/>
    </location>
</feature>
<dbReference type="InterPro" id="IPR000531">
    <property type="entry name" value="Beta-barrel_TonB"/>
</dbReference>
<evidence type="ECO:0000259" key="12">
    <source>
        <dbReference type="Pfam" id="PF07715"/>
    </source>
</evidence>
<name>A0ABT2WCX6_9FLAO</name>
<dbReference type="RefSeq" id="WP_263003983.1">
    <property type="nucleotide sequence ID" value="NZ_JAOTEM010000004.1"/>
</dbReference>
<evidence type="ECO:0000256" key="9">
    <source>
        <dbReference type="RuleBase" id="RU003357"/>
    </source>
</evidence>
<dbReference type="Pfam" id="PF13715">
    <property type="entry name" value="CarbopepD_reg_2"/>
    <property type="match status" value="1"/>
</dbReference>
<evidence type="ECO:0000256" key="5">
    <source>
        <dbReference type="ARBA" id="ARBA00023077"/>
    </source>
</evidence>
<evidence type="ECO:0000313" key="13">
    <source>
        <dbReference type="EMBL" id="MCU7618470.1"/>
    </source>
</evidence>
<dbReference type="InterPro" id="IPR036942">
    <property type="entry name" value="Beta-barrel_TonB_sf"/>
</dbReference>
<reference evidence="14" key="1">
    <citation type="submission" date="2023-07" db="EMBL/GenBank/DDBJ databases">
        <title>Chryseobacterium sp. strain PBS4-4 Genome sequencing and assembly.</title>
        <authorList>
            <person name="Jung Y."/>
        </authorList>
    </citation>
    <scope>NUCLEOTIDE SEQUENCE [LARGE SCALE GENOMIC DNA]</scope>
    <source>
        <strain evidence="14">PBS4-4</strain>
    </source>
</reference>